<proteinExistence type="predicted"/>
<dbReference type="PROSITE" id="PS51007">
    <property type="entry name" value="CYTC"/>
    <property type="match status" value="1"/>
</dbReference>
<keyword evidence="3 4" id="KW-0408">Iron</keyword>
<evidence type="ECO:0000256" key="4">
    <source>
        <dbReference type="PROSITE-ProRule" id="PRU00433"/>
    </source>
</evidence>
<protein>
    <submittedName>
        <fullName evidence="8">C-type cytochrome</fullName>
    </submittedName>
</protein>
<dbReference type="InterPro" id="IPR009056">
    <property type="entry name" value="Cyt_c-like_dom"/>
</dbReference>
<evidence type="ECO:0000256" key="2">
    <source>
        <dbReference type="ARBA" id="ARBA00022723"/>
    </source>
</evidence>
<dbReference type="InterPro" id="IPR036909">
    <property type="entry name" value="Cyt_c-like_dom_sf"/>
</dbReference>
<dbReference type="EMBL" id="JBHUDG010000012">
    <property type="protein sequence ID" value="MFD1629832.1"/>
    <property type="molecule type" value="Genomic_DNA"/>
</dbReference>
<evidence type="ECO:0000256" key="1">
    <source>
        <dbReference type="ARBA" id="ARBA00022617"/>
    </source>
</evidence>
<evidence type="ECO:0000256" key="5">
    <source>
        <dbReference type="SAM" id="Phobius"/>
    </source>
</evidence>
<gene>
    <name evidence="8" type="ORF">ACFSAH_08090</name>
</gene>
<evidence type="ECO:0000256" key="3">
    <source>
        <dbReference type="ARBA" id="ARBA00023004"/>
    </source>
</evidence>
<keyword evidence="5" id="KW-0472">Membrane</keyword>
<keyword evidence="9" id="KW-1185">Reference proteome</keyword>
<accession>A0ABW4IBM7</accession>
<evidence type="ECO:0000259" key="7">
    <source>
        <dbReference type="PROSITE" id="PS51007"/>
    </source>
</evidence>
<name>A0ABW4IBM7_9SPHI</name>
<keyword evidence="5" id="KW-1133">Transmembrane helix</keyword>
<evidence type="ECO:0000256" key="6">
    <source>
        <dbReference type="SAM" id="SignalP"/>
    </source>
</evidence>
<evidence type="ECO:0000313" key="9">
    <source>
        <dbReference type="Proteomes" id="UP001597118"/>
    </source>
</evidence>
<keyword evidence="2 4" id="KW-0479">Metal-binding</keyword>
<organism evidence="8 9">
    <name type="scientific">Pseudopedobacter beijingensis</name>
    <dbReference type="NCBI Taxonomy" id="1207056"/>
    <lineage>
        <taxon>Bacteria</taxon>
        <taxon>Pseudomonadati</taxon>
        <taxon>Bacteroidota</taxon>
        <taxon>Sphingobacteriia</taxon>
        <taxon>Sphingobacteriales</taxon>
        <taxon>Sphingobacteriaceae</taxon>
        <taxon>Pseudopedobacter</taxon>
    </lineage>
</organism>
<dbReference type="RefSeq" id="WP_379662211.1">
    <property type="nucleotide sequence ID" value="NZ_JBHUDG010000012.1"/>
</dbReference>
<reference evidence="9" key="1">
    <citation type="journal article" date="2019" name="Int. J. Syst. Evol. Microbiol.">
        <title>The Global Catalogue of Microorganisms (GCM) 10K type strain sequencing project: providing services to taxonomists for standard genome sequencing and annotation.</title>
        <authorList>
            <consortium name="The Broad Institute Genomics Platform"/>
            <consortium name="The Broad Institute Genome Sequencing Center for Infectious Disease"/>
            <person name="Wu L."/>
            <person name="Ma J."/>
        </authorList>
    </citation>
    <scope>NUCLEOTIDE SEQUENCE [LARGE SCALE GENOMIC DNA]</scope>
    <source>
        <strain evidence="9">CCUG 53762</strain>
    </source>
</reference>
<sequence>MKKIFKFMPILFLVTFSVNAQEGAEAGKAIFNNRCASCHAVGKKLVGPDLKDVDQRHNQEWIVNFVRHSQQVIKSGDKAAVTLFEEYNKTLMPDHLDLTAADIDHILNFIKEESVKVANAPSSPIVPDRYKPYKGESSLWHQILYLDLPGNHTPVTKNDTQFWFVLTVIFIVIVSVFYAVVKVNQFVDKLDKNNPPSNQ</sequence>
<dbReference type="Proteomes" id="UP001597118">
    <property type="component" value="Unassembled WGS sequence"/>
</dbReference>
<dbReference type="Pfam" id="PF00034">
    <property type="entry name" value="Cytochrom_C"/>
    <property type="match status" value="1"/>
</dbReference>
<dbReference type="SUPFAM" id="SSF46626">
    <property type="entry name" value="Cytochrome c"/>
    <property type="match status" value="1"/>
</dbReference>
<keyword evidence="5" id="KW-0812">Transmembrane</keyword>
<feature type="transmembrane region" description="Helical" evidence="5">
    <location>
        <begin position="162"/>
        <end position="181"/>
    </location>
</feature>
<feature type="chain" id="PRO_5046754626" evidence="6">
    <location>
        <begin position="21"/>
        <end position="199"/>
    </location>
</feature>
<keyword evidence="6" id="KW-0732">Signal</keyword>
<comment type="caution">
    <text evidence="8">The sequence shown here is derived from an EMBL/GenBank/DDBJ whole genome shotgun (WGS) entry which is preliminary data.</text>
</comment>
<evidence type="ECO:0000313" key="8">
    <source>
        <dbReference type="EMBL" id="MFD1629832.1"/>
    </source>
</evidence>
<keyword evidence="1 4" id="KW-0349">Heme</keyword>
<feature type="domain" description="Cytochrome c" evidence="7">
    <location>
        <begin position="22"/>
        <end position="114"/>
    </location>
</feature>
<feature type="signal peptide" evidence="6">
    <location>
        <begin position="1"/>
        <end position="20"/>
    </location>
</feature>
<dbReference type="Gene3D" id="1.10.760.10">
    <property type="entry name" value="Cytochrome c-like domain"/>
    <property type="match status" value="1"/>
</dbReference>